<evidence type="ECO:0000313" key="1">
    <source>
        <dbReference type="EMBL" id="CAK7932232.1"/>
    </source>
</evidence>
<comment type="caution">
    <text evidence="1">The sequence shown here is derived from an EMBL/GenBank/DDBJ whole genome shotgun (WGS) entry which is preliminary data.</text>
</comment>
<dbReference type="EMBL" id="CAKLBY020000189">
    <property type="protein sequence ID" value="CAK7932232.1"/>
    <property type="molecule type" value="Genomic_DNA"/>
</dbReference>
<sequence length="85" mass="9642">MRFERRHIALPPGPSLLRVAVFTKHNTLLSIETSDATAPSLRRSSERLSTSCRRKNHMFSGLPYYTMFYAVRGAKHTFVSVKTAS</sequence>
<organism evidence="1 2">
    <name type="scientific">Peronospora matthiolae</name>
    <dbReference type="NCBI Taxonomy" id="2874970"/>
    <lineage>
        <taxon>Eukaryota</taxon>
        <taxon>Sar</taxon>
        <taxon>Stramenopiles</taxon>
        <taxon>Oomycota</taxon>
        <taxon>Peronosporomycetes</taxon>
        <taxon>Peronosporales</taxon>
        <taxon>Peronosporaceae</taxon>
        <taxon>Peronospora</taxon>
    </lineage>
</organism>
<accession>A0AAV1UDY4</accession>
<proteinExistence type="predicted"/>
<name>A0AAV1UDY4_9STRA</name>
<gene>
    <name evidence="1" type="ORF">PM001_LOCUS17382</name>
</gene>
<dbReference type="AlphaFoldDB" id="A0AAV1UDY4"/>
<evidence type="ECO:0000313" key="2">
    <source>
        <dbReference type="Proteomes" id="UP001162060"/>
    </source>
</evidence>
<reference evidence="1" key="1">
    <citation type="submission" date="2024-01" db="EMBL/GenBank/DDBJ databases">
        <authorList>
            <person name="Webb A."/>
        </authorList>
    </citation>
    <scope>NUCLEOTIDE SEQUENCE</scope>
    <source>
        <strain evidence="1">Pm1</strain>
    </source>
</reference>
<protein>
    <submittedName>
        <fullName evidence="1">Uncharacterized protein</fullName>
    </submittedName>
</protein>
<dbReference type="Proteomes" id="UP001162060">
    <property type="component" value="Unassembled WGS sequence"/>
</dbReference>